<keyword evidence="1" id="KW-0732">Signal</keyword>
<dbReference type="EMBL" id="CAJDYZ010011254">
    <property type="protein sequence ID" value="CAD1479209.1"/>
    <property type="molecule type" value="Genomic_DNA"/>
</dbReference>
<sequence length="302" mass="34425">MDFIGPCSFIPSKETFCFLELNLLLAARTINPLCSLDFFNSIIYSKEYVIFQTPGMQVLTLHLEHSHLIHDESYVKSCDLTSFLKICHQNDPFFNDCIMESVVSLKPYLKNGIPGLGIPACEPFRLEEIEIDQASGPIHICARYNNVSIYGGTNFAPKSIRFDLEKNVIHLNLYIPRLEMIANYIMNGRILMLPITGNGVARGNFTDIDIIMALQLTRYCDERTGLIHQMVEDIYVDFDIGYATVYLDNLFDGDETLSAAMNLFLNDNWNMVIAEIRPKLEETIAKLIMDFTNVIFSTFPEN</sequence>
<dbReference type="PANTHER" id="PTHR11008">
    <property type="entry name" value="PROTEIN TAKEOUT-LIKE PROTEIN"/>
    <property type="match status" value="1"/>
</dbReference>
<dbReference type="Pfam" id="PF06585">
    <property type="entry name" value="JHBP"/>
    <property type="match status" value="1"/>
</dbReference>
<evidence type="ECO:0000256" key="3">
    <source>
        <dbReference type="ARBA" id="ARBA00060902"/>
    </source>
</evidence>
<dbReference type="InterPro" id="IPR038606">
    <property type="entry name" value="To_sf"/>
</dbReference>
<reference evidence="4" key="1">
    <citation type="submission" date="2020-07" db="EMBL/GenBank/DDBJ databases">
        <authorList>
            <person name="Nazaruddin N."/>
        </authorList>
    </citation>
    <scope>NUCLEOTIDE SEQUENCE</scope>
</reference>
<name>A0A6V7HFU4_9HYME</name>
<comment type="similarity">
    <text evidence="3">Belongs to the TO family.</text>
</comment>
<dbReference type="AlphaFoldDB" id="A0A6V7HFU4"/>
<dbReference type="SMART" id="SM00700">
    <property type="entry name" value="JHBP"/>
    <property type="match status" value="1"/>
</dbReference>
<dbReference type="Gene3D" id="3.15.10.30">
    <property type="entry name" value="Haemolymph juvenile hormone binding protein"/>
    <property type="match status" value="1"/>
</dbReference>
<evidence type="ECO:0000313" key="5">
    <source>
        <dbReference type="Proteomes" id="UP000752696"/>
    </source>
</evidence>
<dbReference type="InterPro" id="IPR010562">
    <property type="entry name" value="Haemolymph_juvenile_hormone-bd"/>
</dbReference>
<accession>A0A6V7HFU4</accession>
<evidence type="ECO:0000313" key="4">
    <source>
        <dbReference type="EMBL" id="CAD1479209.1"/>
    </source>
</evidence>
<keyword evidence="5" id="KW-1185">Reference proteome</keyword>
<dbReference type="PANTHER" id="PTHR11008:SF39">
    <property type="entry name" value="CIRCADIAN CLOCK-CONTROLLED PROTEIN-LIKE PROTEIN"/>
    <property type="match status" value="1"/>
</dbReference>
<organism evidence="4 5">
    <name type="scientific">Heterotrigona itama</name>
    <dbReference type="NCBI Taxonomy" id="395501"/>
    <lineage>
        <taxon>Eukaryota</taxon>
        <taxon>Metazoa</taxon>
        <taxon>Ecdysozoa</taxon>
        <taxon>Arthropoda</taxon>
        <taxon>Hexapoda</taxon>
        <taxon>Insecta</taxon>
        <taxon>Pterygota</taxon>
        <taxon>Neoptera</taxon>
        <taxon>Endopterygota</taxon>
        <taxon>Hymenoptera</taxon>
        <taxon>Apocrita</taxon>
        <taxon>Aculeata</taxon>
        <taxon>Apoidea</taxon>
        <taxon>Anthophila</taxon>
        <taxon>Apidae</taxon>
        <taxon>Heterotrigona</taxon>
    </lineage>
</organism>
<evidence type="ECO:0000256" key="2">
    <source>
        <dbReference type="ARBA" id="ARBA00023108"/>
    </source>
</evidence>
<dbReference type="OrthoDB" id="8174700at2759"/>
<comment type="caution">
    <text evidence="4">The sequence shown here is derived from an EMBL/GenBank/DDBJ whole genome shotgun (WGS) entry which is preliminary data.</text>
</comment>
<proteinExistence type="inferred from homology"/>
<gene>
    <name evidence="4" type="ORF">MHI_LOCUS846415</name>
</gene>
<dbReference type="Proteomes" id="UP000752696">
    <property type="component" value="Unassembled WGS sequence"/>
</dbReference>
<dbReference type="FunFam" id="3.15.10.30:FF:000001">
    <property type="entry name" value="Takeout-like protein 1"/>
    <property type="match status" value="1"/>
</dbReference>
<dbReference type="GO" id="GO:0005615">
    <property type="term" value="C:extracellular space"/>
    <property type="evidence" value="ECO:0007669"/>
    <property type="project" value="TreeGrafter"/>
</dbReference>
<protein>
    <submittedName>
        <fullName evidence="4">Uncharacterized protein</fullName>
    </submittedName>
</protein>
<keyword evidence="2" id="KW-0090">Biological rhythms</keyword>
<evidence type="ECO:0000256" key="1">
    <source>
        <dbReference type="ARBA" id="ARBA00022729"/>
    </source>
</evidence>
<dbReference type="GO" id="GO:0007623">
    <property type="term" value="P:circadian rhythm"/>
    <property type="evidence" value="ECO:0007669"/>
    <property type="project" value="UniProtKB-ARBA"/>
</dbReference>
<feature type="non-terminal residue" evidence="4">
    <location>
        <position position="1"/>
    </location>
</feature>